<dbReference type="Gene3D" id="3.40.50.150">
    <property type="entry name" value="Vaccinia Virus protein VP39"/>
    <property type="match status" value="1"/>
</dbReference>
<keyword evidence="5" id="KW-0949">S-adenosyl-L-methionine</keyword>
<organism evidence="7">
    <name type="scientific">freshwater metagenome</name>
    <dbReference type="NCBI Taxonomy" id="449393"/>
    <lineage>
        <taxon>unclassified sequences</taxon>
        <taxon>metagenomes</taxon>
        <taxon>ecological metagenomes</taxon>
    </lineage>
</organism>
<comment type="catalytic activity">
    <reaction evidence="1">
        <text>guanosine(46) in tRNA + S-adenosyl-L-methionine = N(7)-methylguanosine(46) in tRNA + S-adenosyl-L-homocysteine</text>
        <dbReference type="Rhea" id="RHEA:42708"/>
        <dbReference type="Rhea" id="RHEA-COMP:10188"/>
        <dbReference type="Rhea" id="RHEA-COMP:10189"/>
        <dbReference type="ChEBI" id="CHEBI:57856"/>
        <dbReference type="ChEBI" id="CHEBI:59789"/>
        <dbReference type="ChEBI" id="CHEBI:74269"/>
        <dbReference type="ChEBI" id="CHEBI:74480"/>
        <dbReference type="EC" id="2.1.1.33"/>
    </reaction>
</comment>
<sequence>MERPTIRTYKIRGTRITNAQTLSINAHWAKFGIEPEDQILDPKEIFPNADRVVMEIGFGMGESTAQVIQQFPKTGFIGVEVHQPGIGALMIYAAQNGSENLRIIEEDATFLLAKNFADNSLDAVHLFFPDPWPKTKHNKRRIVQPSFVALVAAKLKTGGEFRIATDWKPYADYMESVFAQQNLLIGGIVERPEWRSMSKFESKGIRKKHIVTDFLYTKV</sequence>
<dbReference type="EMBL" id="CAFBPB010000109">
    <property type="protein sequence ID" value="CAB5007859.1"/>
    <property type="molecule type" value="Genomic_DNA"/>
</dbReference>
<dbReference type="GO" id="GO:0008176">
    <property type="term" value="F:tRNA (guanine(46)-N7)-methyltransferase activity"/>
    <property type="evidence" value="ECO:0007669"/>
    <property type="project" value="UniProtKB-EC"/>
</dbReference>
<evidence type="ECO:0000256" key="1">
    <source>
        <dbReference type="ARBA" id="ARBA00000142"/>
    </source>
</evidence>
<protein>
    <recommendedName>
        <fullName evidence="2">tRNA (guanine(46)-N(7))-methyltransferase</fullName>
        <ecNumber evidence="2">2.1.1.33</ecNumber>
    </recommendedName>
</protein>
<keyword evidence="4" id="KW-0808">Transferase</keyword>
<name>A0A6J7PW47_9ZZZZ</name>
<dbReference type="InterPro" id="IPR029063">
    <property type="entry name" value="SAM-dependent_MTases_sf"/>
</dbReference>
<dbReference type="PANTHER" id="PTHR23417:SF14">
    <property type="entry name" value="PENTACOTRIPEPTIDE-REPEAT REGION OF PRORP DOMAIN-CONTAINING PROTEIN"/>
    <property type="match status" value="1"/>
</dbReference>
<dbReference type="InterPro" id="IPR055361">
    <property type="entry name" value="tRNA_methyltr_TrmB_bact"/>
</dbReference>
<keyword evidence="6" id="KW-0819">tRNA processing</keyword>
<accession>A0A6J7PW47</accession>
<proteinExistence type="inferred from homology"/>
<reference evidence="7" key="1">
    <citation type="submission" date="2020-05" db="EMBL/GenBank/DDBJ databases">
        <authorList>
            <person name="Chiriac C."/>
            <person name="Salcher M."/>
            <person name="Ghai R."/>
            <person name="Kavagutti S V."/>
        </authorList>
    </citation>
    <scope>NUCLEOTIDE SEQUENCE</scope>
</reference>
<dbReference type="PANTHER" id="PTHR23417">
    <property type="entry name" value="3-DEOXY-D-MANNO-OCTULOSONIC-ACID TRANSFERASE/TRNA GUANINE-N 7 - -METHYLTRANSFERASE"/>
    <property type="match status" value="1"/>
</dbReference>
<dbReference type="EC" id="2.1.1.33" evidence="2"/>
<evidence type="ECO:0000256" key="3">
    <source>
        <dbReference type="ARBA" id="ARBA00022603"/>
    </source>
</evidence>
<evidence type="ECO:0000256" key="4">
    <source>
        <dbReference type="ARBA" id="ARBA00022679"/>
    </source>
</evidence>
<dbReference type="PROSITE" id="PS51625">
    <property type="entry name" value="SAM_MT_TRMB"/>
    <property type="match status" value="1"/>
</dbReference>
<dbReference type="SUPFAM" id="SSF53335">
    <property type="entry name" value="S-adenosyl-L-methionine-dependent methyltransferases"/>
    <property type="match status" value="1"/>
</dbReference>
<evidence type="ECO:0000256" key="2">
    <source>
        <dbReference type="ARBA" id="ARBA00011977"/>
    </source>
</evidence>
<dbReference type="CDD" id="cd02440">
    <property type="entry name" value="AdoMet_MTases"/>
    <property type="match status" value="1"/>
</dbReference>
<dbReference type="AlphaFoldDB" id="A0A6J7PW47"/>
<dbReference type="GO" id="GO:0043527">
    <property type="term" value="C:tRNA methyltransferase complex"/>
    <property type="evidence" value="ECO:0007669"/>
    <property type="project" value="TreeGrafter"/>
</dbReference>
<dbReference type="NCBIfam" id="TIGR00091">
    <property type="entry name" value="tRNA (guanosine(46)-N7)-methyltransferase TrmB"/>
    <property type="match status" value="1"/>
</dbReference>
<keyword evidence="3" id="KW-0489">Methyltransferase</keyword>
<gene>
    <name evidence="7" type="ORF">UFOPK4049_00866</name>
</gene>
<evidence type="ECO:0000256" key="5">
    <source>
        <dbReference type="ARBA" id="ARBA00022691"/>
    </source>
</evidence>
<evidence type="ECO:0000313" key="7">
    <source>
        <dbReference type="EMBL" id="CAB5007859.1"/>
    </source>
</evidence>
<dbReference type="HAMAP" id="MF_01057">
    <property type="entry name" value="tRNA_methyltr_TrmB"/>
    <property type="match status" value="1"/>
</dbReference>
<dbReference type="InterPro" id="IPR003358">
    <property type="entry name" value="tRNA_(Gua-N-7)_MeTrfase_Trmb"/>
</dbReference>
<evidence type="ECO:0000256" key="6">
    <source>
        <dbReference type="ARBA" id="ARBA00022694"/>
    </source>
</evidence>
<dbReference type="Pfam" id="PF02390">
    <property type="entry name" value="Methyltransf_4"/>
    <property type="match status" value="1"/>
</dbReference>